<evidence type="ECO:0000313" key="3">
    <source>
        <dbReference type="EMBL" id="BDU77081.1"/>
    </source>
</evidence>
<gene>
    <name evidence="3" type="ORF">METESE_20390</name>
</gene>
<reference evidence="3" key="1">
    <citation type="journal article" date="2023" name="Int. J. Syst. Evol. Microbiol.">
        <title>Mesoterricola silvestris gen. nov., sp. nov., Mesoterricola sediminis sp. nov., Geothrix oryzae sp. nov., Geothrix edaphica sp. nov., Geothrix rubra sp. nov., and Geothrix limicola sp. nov., six novel members of Acidobacteriota isolated from soils.</title>
        <authorList>
            <person name="Itoh H."/>
            <person name="Sugisawa Y."/>
            <person name="Mise K."/>
            <person name="Xu Z."/>
            <person name="Kuniyasu M."/>
            <person name="Ushijima N."/>
            <person name="Kawano K."/>
            <person name="Kobayashi E."/>
            <person name="Shiratori Y."/>
            <person name="Masuda Y."/>
            <person name="Senoo K."/>
        </authorList>
    </citation>
    <scope>NUCLEOTIDE SEQUENCE</scope>
    <source>
        <strain evidence="3">W786</strain>
    </source>
</reference>
<keyword evidence="2" id="KW-1133">Transmembrane helix</keyword>
<keyword evidence="2" id="KW-0812">Transmembrane</keyword>
<feature type="transmembrane region" description="Helical" evidence="2">
    <location>
        <begin position="54"/>
        <end position="75"/>
    </location>
</feature>
<accession>A0AA48GPX1</accession>
<evidence type="ECO:0000256" key="1">
    <source>
        <dbReference type="ARBA" id="ARBA00010894"/>
    </source>
</evidence>
<dbReference type="PANTHER" id="PTHR33219">
    <property type="entry name" value="YLMG HOMOLOG PROTEIN 2, CHLOROPLASTIC"/>
    <property type="match status" value="1"/>
</dbReference>
<dbReference type="Pfam" id="PF02325">
    <property type="entry name" value="CCB3_YggT"/>
    <property type="match status" value="1"/>
</dbReference>
<dbReference type="PANTHER" id="PTHR33219:SF14">
    <property type="entry name" value="PROTEIN COFACTOR ASSEMBLY OF COMPLEX C SUBUNIT B CCB3, CHLOROPLASTIC-RELATED"/>
    <property type="match status" value="1"/>
</dbReference>
<evidence type="ECO:0008006" key="5">
    <source>
        <dbReference type="Google" id="ProtNLM"/>
    </source>
</evidence>
<sequence length="84" mass="9204">MPILVFLADKLITLLTLLILITSLLSWVQPDPRNPFVRALHAIVDPLLHPIRSILPTAGGMDFSPMVAMIILLALQRLLLGGLT</sequence>
<protein>
    <recommendedName>
        <fullName evidence="5">YggT family protein</fullName>
    </recommendedName>
</protein>
<keyword evidence="4" id="KW-1185">Reference proteome</keyword>
<evidence type="ECO:0000313" key="4">
    <source>
        <dbReference type="Proteomes" id="UP001228113"/>
    </source>
</evidence>
<dbReference type="GO" id="GO:0016020">
    <property type="term" value="C:membrane"/>
    <property type="evidence" value="ECO:0007669"/>
    <property type="project" value="InterPro"/>
</dbReference>
<organism evidence="3 4">
    <name type="scientific">Mesoterricola sediminis</name>
    <dbReference type="NCBI Taxonomy" id="2927980"/>
    <lineage>
        <taxon>Bacteria</taxon>
        <taxon>Pseudomonadati</taxon>
        <taxon>Acidobacteriota</taxon>
        <taxon>Holophagae</taxon>
        <taxon>Holophagales</taxon>
        <taxon>Holophagaceae</taxon>
        <taxon>Mesoterricola</taxon>
    </lineage>
</organism>
<dbReference type="AlphaFoldDB" id="A0AA48GPX1"/>
<evidence type="ECO:0000256" key="2">
    <source>
        <dbReference type="SAM" id="Phobius"/>
    </source>
</evidence>
<dbReference type="InterPro" id="IPR003425">
    <property type="entry name" value="CCB3/YggT"/>
</dbReference>
<dbReference type="Proteomes" id="UP001228113">
    <property type="component" value="Chromosome"/>
</dbReference>
<keyword evidence="2" id="KW-0472">Membrane</keyword>
<dbReference type="KEGG" id="msea:METESE_20390"/>
<dbReference type="RefSeq" id="WP_243330447.1">
    <property type="nucleotide sequence ID" value="NZ_AP027081.1"/>
</dbReference>
<comment type="similarity">
    <text evidence="1">Belongs to the YggT family.</text>
</comment>
<dbReference type="EMBL" id="AP027081">
    <property type="protein sequence ID" value="BDU77081.1"/>
    <property type="molecule type" value="Genomic_DNA"/>
</dbReference>
<name>A0AA48GPX1_9BACT</name>
<proteinExistence type="inferred from homology"/>